<gene>
    <name evidence="12" type="primary">trpC</name>
    <name evidence="12" type="ORF">EF807_05400</name>
</gene>
<sequence>MGIHPDRVLLSESIRTSTYNPVIAEIKVRSPSKGDLLRDRDPLDILRAYERAGAVGISYITEKDRFGGDIRVFKEICDESSLPVLRKDFITDKREIEETAELGASAILLIARMLGERTTEFVDTALEEGLDTLVEIHNPEDLTFLEDARTTLLGINNRDIEKLEMDNGDVSVTERMVSKIKRRDIQIVSESGIKNLEDVERALKVSDAILVGTAFMEEKDPEEITRSFVMGRRENNA</sequence>
<evidence type="ECO:0000256" key="10">
    <source>
        <dbReference type="ARBA" id="ARBA00023239"/>
    </source>
</evidence>
<evidence type="ECO:0000256" key="2">
    <source>
        <dbReference type="ARBA" id="ARBA00004696"/>
    </source>
</evidence>
<accession>A0A520KW55</accession>
<reference evidence="12 13" key="1">
    <citation type="journal article" date="2019" name="Nat. Microbiol.">
        <title>Wide diversity of methane and short-chain alkane metabolisms in uncultured archaea.</title>
        <authorList>
            <person name="Borrel G."/>
            <person name="Adam P.S."/>
            <person name="McKay L.J."/>
            <person name="Chen L.X."/>
            <person name="Sierra-Garcia I.N."/>
            <person name="Sieber C.M."/>
            <person name="Letourneur Q."/>
            <person name="Ghozlane A."/>
            <person name="Andersen G.L."/>
            <person name="Li W.J."/>
            <person name="Hallam S.J."/>
            <person name="Muyzer G."/>
            <person name="de Oliveira V.M."/>
            <person name="Inskeep W.P."/>
            <person name="Banfield J.F."/>
            <person name="Gribaldo S."/>
        </authorList>
    </citation>
    <scope>NUCLEOTIDE SEQUENCE [LARGE SCALE GENOMIC DNA]</scope>
    <source>
        <strain evidence="12">NM1b</strain>
    </source>
</reference>
<evidence type="ECO:0000256" key="5">
    <source>
        <dbReference type="ARBA" id="ARBA00018080"/>
    </source>
</evidence>
<keyword evidence="7" id="KW-0210">Decarboxylase</keyword>
<dbReference type="GO" id="GO:0000162">
    <property type="term" value="P:L-tryptophan biosynthetic process"/>
    <property type="evidence" value="ECO:0007669"/>
    <property type="project" value="UniProtKB-UniPathway"/>
</dbReference>
<keyword evidence="9" id="KW-0057">Aromatic amino acid biosynthesis</keyword>
<evidence type="ECO:0000256" key="8">
    <source>
        <dbReference type="ARBA" id="ARBA00022822"/>
    </source>
</evidence>
<dbReference type="PANTHER" id="PTHR22854:SF2">
    <property type="entry name" value="INDOLE-3-GLYCEROL-PHOSPHATE SYNTHASE"/>
    <property type="match status" value="1"/>
</dbReference>
<evidence type="ECO:0000313" key="12">
    <source>
        <dbReference type="EMBL" id="RZN68728.1"/>
    </source>
</evidence>
<comment type="caution">
    <text evidence="12">The sequence shown here is derived from an EMBL/GenBank/DDBJ whole genome shotgun (WGS) entry which is preliminary data.</text>
</comment>
<dbReference type="InterPro" id="IPR013785">
    <property type="entry name" value="Aldolase_TIM"/>
</dbReference>
<evidence type="ECO:0000259" key="11">
    <source>
        <dbReference type="Pfam" id="PF00218"/>
    </source>
</evidence>
<dbReference type="CDD" id="cd00331">
    <property type="entry name" value="IGPS"/>
    <property type="match status" value="1"/>
</dbReference>
<dbReference type="Pfam" id="PF00218">
    <property type="entry name" value="IGPS"/>
    <property type="match status" value="1"/>
</dbReference>
<name>A0A520KW55_9EURY</name>
<dbReference type="EMBL" id="RXIL01000097">
    <property type="protein sequence ID" value="RZN68728.1"/>
    <property type="molecule type" value="Genomic_DNA"/>
</dbReference>
<dbReference type="GO" id="GO:0004640">
    <property type="term" value="F:phosphoribosylanthranilate isomerase activity"/>
    <property type="evidence" value="ECO:0007669"/>
    <property type="project" value="TreeGrafter"/>
</dbReference>
<evidence type="ECO:0000256" key="1">
    <source>
        <dbReference type="ARBA" id="ARBA00001633"/>
    </source>
</evidence>
<dbReference type="Proteomes" id="UP000320766">
    <property type="component" value="Unassembled WGS sequence"/>
</dbReference>
<evidence type="ECO:0000313" key="13">
    <source>
        <dbReference type="Proteomes" id="UP000320766"/>
    </source>
</evidence>
<evidence type="ECO:0000256" key="4">
    <source>
        <dbReference type="ARBA" id="ARBA00012362"/>
    </source>
</evidence>
<comment type="similarity">
    <text evidence="3">Belongs to the TrpC family.</text>
</comment>
<dbReference type="UniPathway" id="UPA00035">
    <property type="reaction ID" value="UER00043"/>
</dbReference>
<dbReference type="AlphaFoldDB" id="A0A520KW55"/>
<dbReference type="InterPro" id="IPR001468">
    <property type="entry name" value="Indole-3-GlycerolPSynthase_CS"/>
</dbReference>
<protein>
    <recommendedName>
        <fullName evidence="5">Indole-3-glycerol phosphate synthase</fullName>
        <ecNumber evidence="4">4.1.1.48</ecNumber>
    </recommendedName>
</protein>
<comment type="pathway">
    <text evidence="2">Amino-acid biosynthesis; L-tryptophan biosynthesis; L-tryptophan from chorismate: step 4/5.</text>
</comment>
<dbReference type="InterPro" id="IPR011060">
    <property type="entry name" value="RibuloseP-bd_barrel"/>
</dbReference>
<dbReference type="NCBIfam" id="NF001376">
    <property type="entry name" value="PRK00278.2-3"/>
    <property type="match status" value="1"/>
</dbReference>
<dbReference type="SUPFAM" id="SSF51366">
    <property type="entry name" value="Ribulose-phoshate binding barrel"/>
    <property type="match status" value="1"/>
</dbReference>
<evidence type="ECO:0000256" key="7">
    <source>
        <dbReference type="ARBA" id="ARBA00022793"/>
    </source>
</evidence>
<dbReference type="PANTHER" id="PTHR22854">
    <property type="entry name" value="TRYPTOPHAN BIOSYNTHESIS PROTEIN"/>
    <property type="match status" value="1"/>
</dbReference>
<dbReference type="PROSITE" id="PS00614">
    <property type="entry name" value="IGPS"/>
    <property type="match status" value="1"/>
</dbReference>
<feature type="domain" description="Indole-3-glycerol phosphate synthase" evidence="11">
    <location>
        <begin position="10"/>
        <end position="227"/>
    </location>
</feature>
<proteinExistence type="inferred from homology"/>
<evidence type="ECO:0000256" key="9">
    <source>
        <dbReference type="ARBA" id="ARBA00023141"/>
    </source>
</evidence>
<dbReference type="GO" id="GO:0004425">
    <property type="term" value="F:indole-3-glycerol-phosphate synthase activity"/>
    <property type="evidence" value="ECO:0007669"/>
    <property type="project" value="UniProtKB-EC"/>
</dbReference>
<evidence type="ECO:0000256" key="3">
    <source>
        <dbReference type="ARBA" id="ARBA00008737"/>
    </source>
</evidence>
<dbReference type="InterPro" id="IPR045186">
    <property type="entry name" value="Indole-3-glycerol_P_synth"/>
</dbReference>
<dbReference type="EC" id="4.1.1.48" evidence="4"/>
<dbReference type="Gene3D" id="3.20.20.70">
    <property type="entry name" value="Aldolase class I"/>
    <property type="match status" value="1"/>
</dbReference>
<keyword evidence="6" id="KW-0028">Amino-acid biosynthesis</keyword>
<organism evidence="12 13">
    <name type="scientific">Candidatus Methanolliviera hydrocarbonicum</name>
    <dbReference type="NCBI Taxonomy" id="2491085"/>
    <lineage>
        <taxon>Archaea</taxon>
        <taxon>Methanobacteriati</taxon>
        <taxon>Methanobacteriota</taxon>
        <taxon>Candidatus Methanoliparia</taxon>
        <taxon>Candidatus Methanoliparales</taxon>
        <taxon>Candidatus Methanollivieraceae</taxon>
        <taxon>Candidatus Methanolliviera</taxon>
    </lineage>
</organism>
<evidence type="ECO:0000256" key="6">
    <source>
        <dbReference type="ARBA" id="ARBA00022605"/>
    </source>
</evidence>
<keyword evidence="10 12" id="KW-0456">Lyase</keyword>
<comment type="catalytic activity">
    <reaction evidence="1">
        <text>1-(2-carboxyphenylamino)-1-deoxy-D-ribulose 5-phosphate + H(+) = (1S,2R)-1-C-(indol-3-yl)glycerol 3-phosphate + CO2 + H2O</text>
        <dbReference type="Rhea" id="RHEA:23476"/>
        <dbReference type="ChEBI" id="CHEBI:15377"/>
        <dbReference type="ChEBI" id="CHEBI:15378"/>
        <dbReference type="ChEBI" id="CHEBI:16526"/>
        <dbReference type="ChEBI" id="CHEBI:58613"/>
        <dbReference type="ChEBI" id="CHEBI:58866"/>
        <dbReference type="EC" id="4.1.1.48"/>
    </reaction>
</comment>
<dbReference type="InterPro" id="IPR013798">
    <property type="entry name" value="Indole-3-glycerol_P_synth_dom"/>
</dbReference>
<keyword evidence="8" id="KW-0822">Tryptophan biosynthesis</keyword>